<evidence type="ECO:0000313" key="1">
    <source>
        <dbReference type="EMBL" id="TFF37016.1"/>
    </source>
</evidence>
<accession>A0A4Y8SF51</accession>
<comment type="caution">
    <text evidence="1">The sequence shown here is derived from an EMBL/GenBank/DDBJ whole genome shotgun (WGS) entry which is preliminary data.</text>
</comment>
<sequence length="388" mass="45531">MNIIVMQLIAFVRNSLNPQKFIGQKLSPEDFYKWRNYIVKEADSLKILISVTSLSDYEIEKLITQIVDLSNTINSYIFRQFKLIRSHAQAKNINEYYNFTLHQLDSIILTFHVQFPGPSGKVKISDSNLYVILNGLKKDFYKLSQNLQFSTVEKELINIVQMGLLKLMHKKRITRNDSNYISEIISTLLRNENLDNTKLAELLIIHDFNTSEFYSYCIKKWKINLEDIPGLHEQQEMLLLEKDRIFELENTSRLSMPNNKKRLFFELNNFLDEKSTTVKRMVKLRRRFIRDNQKSKGGSRFLINLPVPQFGLFLRMQIEKGLLAKENLGDLFKFFATHFYTPNAEYISADSLQKKSTDVEFATAQKLKGQLIGMLNWLNTNFNLSNYN</sequence>
<dbReference type="EMBL" id="SOZE01000012">
    <property type="protein sequence ID" value="TFF37016.1"/>
    <property type="molecule type" value="Genomic_DNA"/>
</dbReference>
<gene>
    <name evidence="1" type="ORF">E2R66_13090</name>
</gene>
<organism evidence="1 2">
    <name type="scientific">Mucilaginibacter psychrotolerans</name>
    <dbReference type="NCBI Taxonomy" id="1524096"/>
    <lineage>
        <taxon>Bacteria</taxon>
        <taxon>Pseudomonadati</taxon>
        <taxon>Bacteroidota</taxon>
        <taxon>Sphingobacteriia</taxon>
        <taxon>Sphingobacteriales</taxon>
        <taxon>Sphingobacteriaceae</taxon>
        <taxon>Mucilaginibacter</taxon>
    </lineage>
</organism>
<dbReference type="Proteomes" id="UP000297540">
    <property type="component" value="Unassembled WGS sequence"/>
</dbReference>
<name>A0A4Y8SF51_9SPHI</name>
<proteinExistence type="predicted"/>
<reference evidence="1 2" key="1">
    <citation type="journal article" date="2017" name="Int. J. Syst. Evol. Microbiol.">
        <title>Mucilaginibacterpsychrotolerans sp. nov., isolated from peatlands.</title>
        <authorList>
            <person name="Deng Y."/>
            <person name="Shen L."/>
            <person name="Xu B."/>
            <person name="Liu Y."/>
            <person name="Gu Z."/>
            <person name="Liu H."/>
            <person name="Zhou Y."/>
        </authorList>
    </citation>
    <scope>NUCLEOTIDE SEQUENCE [LARGE SCALE GENOMIC DNA]</scope>
    <source>
        <strain evidence="1 2">NH7-4</strain>
    </source>
</reference>
<dbReference type="AlphaFoldDB" id="A0A4Y8SF51"/>
<protein>
    <submittedName>
        <fullName evidence="1">Uncharacterized protein</fullName>
    </submittedName>
</protein>
<keyword evidence="2" id="KW-1185">Reference proteome</keyword>
<dbReference type="RefSeq" id="WP_134737929.1">
    <property type="nucleotide sequence ID" value="NZ_SOZE01000012.1"/>
</dbReference>
<evidence type="ECO:0000313" key="2">
    <source>
        <dbReference type="Proteomes" id="UP000297540"/>
    </source>
</evidence>
<dbReference type="OrthoDB" id="705840at2"/>